<dbReference type="InterPro" id="IPR051236">
    <property type="entry name" value="HAT_RTT109-like"/>
</dbReference>
<name>A0A8J5URQ9_9ASCO</name>
<keyword evidence="2" id="KW-1185">Reference proteome</keyword>
<dbReference type="Proteomes" id="UP000694255">
    <property type="component" value="Unassembled WGS sequence"/>
</dbReference>
<comment type="caution">
    <text evidence="1">The sequence shown here is derived from an EMBL/GenBank/DDBJ whole genome shotgun (WGS) entry which is preliminary data.</text>
</comment>
<protein>
    <submittedName>
        <fullName evidence="1">AIM6</fullName>
    </submittedName>
</protein>
<dbReference type="EMBL" id="JAGSYN010000062">
    <property type="protein sequence ID" value="KAG7664847.1"/>
    <property type="molecule type" value="Genomic_DNA"/>
</dbReference>
<evidence type="ECO:0000313" key="1">
    <source>
        <dbReference type="EMBL" id="KAG7664847.1"/>
    </source>
</evidence>
<dbReference type="GeneID" id="73468406"/>
<dbReference type="PANTHER" id="PTHR31571">
    <property type="entry name" value="ALTERED INHERITANCE OF MITOCHONDRIA PROTEIN 6"/>
    <property type="match status" value="1"/>
</dbReference>
<dbReference type="PANTHER" id="PTHR31571:SF1">
    <property type="entry name" value="ALTERED INHERITANCE OF MITOCHONDRIA PROTEIN 6"/>
    <property type="match status" value="1"/>
</dbReference>
<sequence>MINAFKYPSHLQSDTTMFSQSPGGIEYNGNTPKTPIIPIKHTVEGLTRDVYIKPLHSHNDYWRENPLFDALSVGCRSIESDIWYFPNGFTLDRTLTETTTTDDNEISQVERQQKLYFRNDEIYVGHSEIFLKPINTLFNLYLNPLFQFLQYTNPKTSESSWRDSSLAEKNGVYFNSPEEPVYLWFDFKTEPNNTYKALRPLLQPFIDNNFLAHYDSATGTFYPGPLILTITGNLPIVEVENERVRYVFLDAPLSSFHEDQDPELMKNYSKMCRVASSSLHHLLGGKTHKAQTRPFNDKQKTKIKGHIDMAHKYGLKTRVWGDVTWPYGIRDSHLKDLFKLGSDLLNVDDLKQAEQLFT</sequence>
<organism evidence="1 2">
    <name type="scientific">[Candida] subhashii</name>
    <dbReference type="NCBI Taxonomy" id="561895"/>
    <lineage>
        <taxon>Eukaryota</taxon>
        <taxon>Fungi</taxon>
        <taxon>Dikarya</taxon>
        <taxon>Ascomycota</taxon>
        <taxon>Saccharomycotina</taxon>
        <taxon>Pichiomycetes</taxon>
        <taxon>Debaryomycetaceae</taxon>
        <taxon>Spathaspora</taxon>
    </lineage>
</organism>
<dbReference type="RefSeq" id="XP_049265079.1">
    <property type="nucleotide sequence ID" value="XM_049405275.1"/>
</dbReference>
<accession>A0A8J5URQ9</accession>
<dbReference type="AlphaFoldDB" id="A0A8J5URQ9"/>
<reference evidence="1 2" key="1">
    <citation type="journal article" date="2021" name="DNA Res.">
        <title>Genome analysis of Candida subhashii reveals its hybrid nature and dual mitochondrial genome conformations.</title>
        <authorList>
            <person name="Mixao V."/>
            <person name="Hegedusova E."/>
            <person name="Saus E."/>
            <person name="Pryszcz L.P."/>
            <person name="Cillingova A."/>
            <person name="Nosek J."/>
            <person name="Gabaldon T."/>
        </authorList>
    </citation>
    <scope>NUCLEOTIDE SEQUENCE [LARGE SCALE GENOMIC DNA]</scope>
    <source>
        <strain evidence="1 2">CBS 10753</strain>
    </source>
</reference>
<gene>
    <name evidence="1" type="ORF">J8A68_001605</name>
</gene>
<evidence type="ECO:0000313" key="2">
    <source>
        <dbReference type="Proteomes" id="UP000694255"/>
    </source>
</evidence>
<proteinExistence type="predicted"/>
<dbReference type="OrthoDB" id="4153866at2759"/>